<evidence type="ECO:0000256" key="1">
    <source>
        <dbReference type="SAM" id="MobiDB-lite"/>
    </source>
</evidence>
<dbReference type="PANTHER" id="PTHR33164">
    <property type="entry name" value="TRANSCRIPTIONAL REGULATOR, MARR FAMILY"/>
    <property type="match status" value="1"/>
</dbReference>
<sequence>MTERHGRHGNPRPAHAGRPPGPAAAPPRDLRGLAGAGPGAAETWLRISQVHERVGRRLDTALRAQHGVSLADLQLLRLVDAVHGERASVGRLADEVGSSPAGVGQALARLAEDGWVTRERSATDRRTTCARLTERGRERLVQAGGTHDQLLAHLLGALGAAAGPVTDALTRVAAAARPPR</sequence>
<dbReference type="InterPro" id="IPR039422">
    <property type="entry name" value="MarR/SlyA-like"/>
</dbReference>
<name>A0A1H0MWX1_9ACTN</name>
<proteinExistence type="predicted"/>
<dbReference type="GO" id="GO:0006950">
    <property type="term" value="P:response to stress"/>
    <property type="evidence" value="ECO:0007669"/>
    <property type="project" value="TreeGrafter"/>
</dbReference>
<dbReference type="Pfam" id="PF12802">
    <property type="entry name" value="MarR_2"/>
    <property type="match status" value="1"/>
</dbReference>
<feature type="compositionally biased region" description="Basic residues" evidence="1">
    <location>
        <begin position="1"/>
        <end position="10"/>
    </location>
</feature>
<dbReference type="InterPro" id="IPR036388">
    <property type="entry name" value="WH-like_DNA-bd_sf"/>
</dbReference>
<dbReference type="SUPFAM" id="SSF46785">
    <property type="entry name" value="Winged helix' DNA-binding domain"/>
    <property type="match status" value="1"/>
</dbReference>
<dbReference type="EMBL" id="FNIR01000008">
    <property type="protein sequence ID" value="SDO84897.1"/>
    <property type="molecule type" value="Genomic_DNA"/>
</dbReference>
<evidence type="ECO:0000259" key="2">
    <source>
        <dbReference type="PROSITE" id="PS50995"/>
    </source>
</evidence>
<dbReference type="PROSITE" id="PS50995">
    <property type="entry name" value="HTH_MARR_2"/>
    <property type="match status" value="1"/>
</dbReference>
<dbReference type="OrthoDB" id="8635520at2"/>
<feature type="region of interest" description="Disordered" evidence="1">
    <location>
        <begin position="1"/>
        <end position="37"/>
    </location>
</feature>
<evidence type="ECO:0000313" key="4">
    <source>
        <dbReference type="Proteomes" id="UP000199088"/>
    </source>
</evidence>
<dbReference type="PANTHER" id="PTHR33164:SF43">
    <property type="entry name" value="HTH-TYPE TRANSCRIPTIONAL REPRESSOR YETL"/>
    <property type="match status" value="1"/>
</dbReference>
<dbReference type="GO" id="GO:0003677">
    <property type="term" value="F:DNA binding"/>
    <property type="evidence" value="ECO:0007669"/>
    <property type="project" value="UniProtKB-KW"/>
</dbReference>
<dbReference type="InterPro" id="IPR000835">
    <property type="entry name" value="HTH_MarR-typ"/>
</dbReference>
<dbReference type="SMART" id="SM00347">
    <property type="entry name" value="HTH_MARR"/>
    <property type="match status" value="1"/>
</dbReference>
<dbReference type="AlphaFoldDB" id="A0A1H0MWX1"/>
<protein>
    <submittedName>
        <fullName evidence="3">DNA-binding transcriptional regulator, MarR family</fullName>
    </submittedName>
</protein>
<dbReference type="Proteomes" id="UP000199088">
    <property type="component" value="Unassembled WGS sequence"/>
</dbReference>
<dbReference type="STRING" id="1052260.SAMN05660199_02663"/>
<dbReference type="GO" id="GO:0003700">
    <property type="term" value="F:DNA-binding transcription factor activity"/>
    <property type="evidence" value="ECO:0007669"/>
    <property type="project" value="InterPro"/>
</dbReference>
<keyword evidence="4" id="KW-1185">Reference proteome</keyword>
<dbReference type="Gene3D" id="1.10.10.10">
    <property type="entry name" value="Winged helix-like DNA-binding domain superfamily/Winged helix DNA-binding domain"/>
    <property type="match status" value="1"/>
</dbReference>
<organism evidence="3 4">
    <name type="scientific">Klenkia soli</name>
    <dbReference type="NCBI Taxonomy" id="1052260"/>
    <lineage>
        <taxon>Bacteria</taxon>
        <taxon>Bacillati</taxon>
        <taxon>Actinomycetota</taxon>
        <taxon>Actinomycetes</taxon>
        <taxon>Geodermatophilales</taxon>
        <taxon>Geodermatophilaceae</taxon>
        <taxon>Klenkia</taxon>
    </lineage>
</organism>
<accession>A0A1H0MWX1</accession>
<feature type="domain" description="HTH marR-type" evidence="2">
    <location>
        <begin position="40"/>
        <end position="178"/>
    </location>
</feature>
<evidence type="ECO:0000313" key="3">
    <source>
        <dbReference type="EMBL" id="SDO84897.1"/>
    </source>
</evidence>
<reference evidence="4" key="1">
    <citation type="submission" date="2016-10" db="EMBL/GenBank/DDBJ databases">
        <authorList>
            <person name="Varghese N."/>
            <person name="Submissions S."/>
        </authorList>
    </citation>
    <scope>NUCLEOTIDE SEQUENCE [LARGE SCALE GENOMIC DNA]</scope>
    <source>
        <strain evidence="4">DSM 45843</strain>
    </source>
</reference>
<gene>
    <name evidence="3" type="ORF">SAMN05660199_02663</name>
</gene>
<dbReference type="RefSeq" id="WP_091245914.1">
    <property type="nucleotide sequence ID" value="NZ_FNIR01000008.1"/>
</dbReference>
<dbReference type="InterPro" id="IPR036390">
    <property type="entry name" value="WH_DNA-bd_sf"/>
</dbReference>
<keyword evidence="3" id="KW-0238">DNA-binding</keyword>